<dbReference type="InterPro" id="IPR050889">
    <property type="entry name" value="Dendritic_Spine_Reg/Scaffold"/>
</dbReference>
<reference evidence="4" key="1">
    <citation type="submission" date="2022-11" db="EMBL/GenBank/DDBJ databases">
        <authorList>
            <person name="Petersen C."/>
        </authorList>
    </citation>
    <scope>NUCLEOTIDE SEQUENCE</scope>
    <source>
        <strain evidence="4">IBT 20477</strain>
    </source>
</reference>
<gene>
    <name evidence="4" type="ORF">N7449_000425</name>
</gene>
<dbReference type="SUPFAM" id="SSF48403">
    <property type="entry name" value="Ankyrin repeat"/>
    <property type="match status" value="1"/>
</dbReference>
<keyword evidence="5" id="KW-1185">Reference proteome</keyword>
<evidence type="ECO:0000313" key="5">
    <source>
        <dbReference type="Proteomes" id="UP001150942"/>
    </source>
</evidence>
<evidence type="ECO:0000256" key="2">
    <source>
        <dbReference type="ARBA" id="ARBA00023043"/>
    </source>
</evidence>
<dbReference type="PRINTS" id="PR01415">
    <property type="entry name" value="ANKYRIN"/>
</dbReference>
<evidence type="ECO:0000313" key="4">
    <source>
        <dbReference type="EMBL" id="KAJ5213256.1"/>
    </source>
</evidence>
<evidence type="ECO:0000256" key="3">
    <source>
        <dbReference type="PROSITE-ProRule" id="PRU00023"/>
    </source>
</evidence>
<dbReference type="PANTHER" id="PTHR24166">
    <property type="entry name" value="ROLLING PEBBLES, ISOFORM B"/>
    <property type="match status" value="1"/>
</dbReference>
<dbReference type="Gene3D" id="1.25.40.20">
    <property type="entry name" value="Ankyrin repeat-containing domain"/>
    <property type="match status" value="1"/>
</dbReference>
<proteinExistence type="predicted"/>
<protein>
    <submittedName>
        <fullName evidence="4">Uncharacterized protein</fullName>
    </submittedName>
</protein>
<dbReference type="Proteomes" id="UP001150942">
    <property type="component" value="Unassembled WGS sequence"/>
</dbReference>
<dbReference type="Pfam" id="PF12796">
    <property type="entry name" value="Ank_2"/>
    <property type="match status" value="2"/>
</dbReference>
<accession>A0A9W9N500</accession>
<dbReference type="PROSITE" id="PS50297">
    <property type="entry name" value="ANK_REP_REGION"/>
    <property type="match status" value="5"/>
</dbReference>
<keyword evidence="1" id="KW-0677">Repeat</keyword>
<feature type="repeat" description="ANK" evidence="3">
    <location>
        <begin position="352"/>
        <end position="384"/>
    </location>
</feature>
<feature type="repeat" description="ANK" evidence="3">
    <location>
        <begin position="319"/>
        <end position="351"/>
    </location>
</feature>
<dbReference type="SMART" id="SM00248">
    <property type="entry name" value="ANK"/>
    <property type="match status" value="5"/>
</dbReference>
<dbReference type="InterPro" id="IPR002110">
    <property type="entry name" value="Ankyrin_rpt"/>
</dbReference>
<comment type="caution">
    <text evidence="4">The sequence shown here is derived from an EMBL/GenBank/DDBJ whole genome shotgun (WGS) entry which is preliminary data.</text>
</comment>
<dbReference type="PROSITE" id="PS50088">
    <property type="entry name" value="ANK_REPEAT"/>
    <property type="match status" value="5"/>
</dbReference>
<organism evidence="4 5">
    <name type="scientific">Penicillium cf. viridicatum</name>
    <dbReference type="NCBI Taxonomy" id="2972119"/>
    <lineage>
        <taxon>Eukaryota</taxon>
        <taxon>Fungi</taxon>
        <taxon>Dikarya</taxon>
        <taxon>Ascomycota</taxon>
        <taxon>Pezizomycotina</taxon>
        <taxon>Eurotiomycetes</taxon>
        <taxon>Eurotiomycetidae</taxon>
        <taxon>Eurotiales</taxon>
        <taxon>Aspergillaceae</taxon>
        <taxon>Penicillium</taxon>
    </lineage>
</organism>
<name>A0A9W9N500_9EURO</name>
<dbReference type="PANTHER" id="PTHR24166:SF48">
    <property type="entry name" value="PROTEIN VAPYRIN"/>
    <property type="match status" value="1"/>
</dbReference>
<sequence>MPPKNRNPTTSRLPKLLLNPDALGAQSLVSDIRARLSSVIFGITEVNLNMMISSQKIIERALRCFVDDFRTGRREALVVSDVLNDFSKLEEDGVWPRLHAELVATGIASDLLTLNRDFVISTLQKIADGLLSANKESTTPVDVSEFTAPEPALESKRQRCLDDKDWLADEPPGLPFLPLPPKGFSFSDKHSSYPSQEQPYPEKETIREENFPIPVILDMQDCTDTQKQAIPVEDFPIPVLAENHPQENDGMDLPIPVTVPISPKLQKPPLDLHAFKAPTPTPKKDDGTTALMAAVSFGHEVTTRLLLEYGADLNTRAVTGETALNVAATRGFDRIVRILIASGANINSGNGTGKTALSQAAAYGQDRIVELLLDCGADIDAVNSTGDTALALAALNGNMRVATLLLDRRAKVDNMRYPWQTPLYKAVQSDVVGMVRLLMERGADPFVKGGFEGRRRLWLLRGECRGGRFWRFLRSMGFILGEGDR</sequence>
<keyword evidence="2 3" id="KW-0040">ANK repeat</keyword>
<dbReference type="InterPro" id="IPR036770">
    <property type="entry name" value="Ankyrin_rpt-contain_sf"/>
</dbReference>
<dbReference type="EMBL" id="JAPQKQ010000001">
    <property type="protein sequence ID" value="KAJ5213256.1"/>
    <property type="molecule type" value="Genomic_DNA"/>
</dbReference>
<reference evidence="4" key="2">
    <citation type="journal article" date="2023" name="IMA Fungus">
        <title>Comparative genomic study of the Penicillium genus elucidates a diverse pangenome and 15 lateral gene transfer events.</title>
        <authorList>
            <person name="Petersen C."/>
            <person name="Sorensen T."/>
            <person name="Nielsen M.R."/>
            <person name="Sondergaard T.E."/>
            <person name="Sorensen J.L."/>
            <person name="Fitzpatrick D.A."/>
            <person name="Frisvad J.C."/>
            <person name="Nielsen K.L."/>
        </authorList>
    </citation>
    <scope>NUCLEOTIDE SEQUENCE</scope>
    <source>
        <strain evidence="4">IBT 20477</strain>
    </source>
</reference>
<feature type="repeat" description="ANK" evidence="3">
    <location>
        <begin position="286"/>
        <end position="318"/>
    </location>
</feature>
<feature type="repeat" description="ANK" evidence="3">
    <location>
        <begin position="385"/>
        <end position="417"/>
    </location>
</feature>
<dbReference type="AlphaFoldDB" id="A0A9W9N500"/>
<feature type="repeat" description="ANK" evidence="3">
    <location>
        <begin position="418"/>
        <end position="450"/>
    </location>
</feature>
<dbReference type="OrthoDB" id="20872at2759"/>
<evidence type="ECO:0000256" key="1">
    <source>
        <dbReference type="ARBA" id="ARBA00022737"/>
    </source>
</evidence>